<protein>
    <submittedName>
        <fullName evidence="1">Uncharacterized protein</fullName>
    </submittedName>
</protein>
<proteinExistence type="predicted"/>
<comment type="caution">
    <text evidence="1">The sequence shown here is derived from an EMBL/GenBank/DDBJ whole genome shotgun (WGS) entry which is preliminary data.</text>
</comment>
<keyword evidence="2" id="KW-1185">Reference proteome</keyword>
<name>A0ACB7YYM0_9ERIC</name>
<organism evidence="1 2">
    <name type="scientific">Vaccinium darrowii</name>
    <dbReference type="NCBI Taxonomy" id="229202"/>
    <lineage>
        <taxon>Eukaryota</taxon>
        <taxon>Viridiplantae</taxon>
        <taxon>Streptophyta</taxon>
        <taxon>Embryophyta</taxon>
        <taxon>Tracheophyta</taxon>
        <taxon>Spermatophyta</taxon>
        <taxon>Magnoliopsida</taxon>
        <taxon>eudicotyledons</taxon>
        <taxon>Gunneridae</taxon>
        <taxon>Pentapetalae</taxon>
        <taxon>asterids</taxon>
        <taxon>Ericales</taxon>
        <taxon>Ericaceae</taxon>
        <taxon>Vaccinioideae</taxon>
        <taxon>Vaccinieae</taxon>
        <taxon>Vaccinium</taxon>
    </lineage>
</organism>
<sequence length="167" mass="19680">MEDLDGPLYAKGLKLLKEDPSWRELFLKMPEKRKKDWILSLISKYAWVSNTIQGRAVPFVLVSWTKTVTYKRRRMVYLSSLRNVIERCFSALKARFLVLKQMPKGFSVKTQKYLPTACCMIHNFIRMHDRNDEVFKFYSKEDLIVESEQHNRSIGSSQQINVTPSQL</sequence>
<dbReference type="EMBL" id="CM037153">
    <property type="protein sequence ID" value="KAH7858737.1"/>
    <property type="molecule type" value="Genomic_DNA"/>
</dbReference>
<dbReference type="Proteomes" id="UP000828048">
    <property type="component" value="Chromosome 3"/>
</dbReference>
<accession>A0ACB7YYM0</accession>
<evidence type="ECO:0000313" key="1">
    <source>
        <dbReference type="EMBL" id="KAH7858737.1"/>
    </source>
</evidence>
<gene>
    <name evidence="1" type="ORF">Vadar_027351</name>
</gene>
<reference evidence="1 2" key="1">
    <citation type="journal article" date="2021" name="Hortic Res">
        <title>High-quality reference genome and annotation aids understanding of berry development for evergreen blueberry (Vaccinium darrowii).</title>
        <authorList>
            <person name="Yu J."/>
            <person name="Hulse-Kemp A.M."/>
            <person name="Babiker E."/>
            <person name="Staton M."/>
        </authorList>
    </citation>
    <scope>NUCLEOTIDE SEQUENCE [LARGE SCALE GENOMIC DNA]</scope>
    <source>
        <strain evidence="2">cv. NJ 8807/NJ 8810</strain>
        <tissue evidence="1">Young leaf</tissue>
    </source>
</reference>
<evidence type="ECO:0000313" key="2">
    <source>
        <dbReference type="Proteomes" id="UP000828048"/>
    </source>
</evidence>